<sequence>MLVQNPLRPNWGKVYRKKRSLEPNQNYRYPPGTKGWGSGKLGWGSSKPGWGSSKPGWGSGWKATGGVPAVPFGWGSTGGGSTPFGSGFAGWGSFGGSSGWGSSLGGSAGWAGAGSPIPSFQSPFSGIGPAIAGLGPILQGLGLGNPGNRFSWPWTNPGNLVMNPCDLRPGDTTCIGILEKPV</sequence>
<proteinExistence type="predicted"/>
<protein>
    <submittedName>
        <fullName evidence="2">Uncharacterized protein</fullName>
    </submittedName>
</protein>
<reference evidence="2 3" key="1">
    <citation type="submission" date="2015-12" db="EMBL/GenBank/DDBJ databases">
        <title>The genome of Folsomia candida.</title>
        <authorList>
            <person name="Faddeeva A."/>
            <person name="Derks M.F."/>
            <person name="Anvar Y."/>
            <person name="Smit S."/>
            <person name="Van Straalen N."/>
            <person name="Roelofs D."/>
        </authorList>
    </citation>
    <scope>NUCLEOTIDE SEQUENCE [LARGE SCALE GENOMIC DNA]</scope>
    <source>
        <strain evidence="2 3">VU population</strain>
        <tissue evidence="2">Whole body</tissue>
    </source>
</reference>
<comment type="caution">
    <text evidence="2">The sequence shown here is derived from an EMBL/GenBank/DDBJ whole genome shotgun (WGS) entry which is preliminary data.</text>
</comment>
<evidence type="ECO:0000313" key="3">
    <source>
        <dbReference type="Proteomes" id="UP000198287"/>
    </source>
</evidence>
<accession>A0A226DGD6</accession>
<feature type="region of interest" description="Disordered" evidence="1">
    <location>
        <begin position="23"/>
        <end position="56"/>
    </location>
</feature>
<organism evidence="2 3">
    <name type="scientific">Folsomia candida</name>
    <name type="common">Springtail</name>
    <dbReference type="NCBI Taxonomy" id="158441"/>
    <lineage>
        <taxon>Eukaryota</taxon>
        <taxon>Metazoa</taxon>
        <taxon>Ecdysozoa</taxon>
        <taxon>Arthropoda</taxon>
        <taxon>Hexapoda</taxon>
        <taxon>Collembola</taxon>
        <taxon>Entomobryomorpha</taxon>
        <taxon>Isotomoidea</taxon>
        <taxon>Isotomidae</taxon>
        <taxon>Proisotominae</taxon>
        <taxon>Folsomia</taxon>
    </lineage>
</organism>
<name>A0A226DGD6_FOLCA</name>
<gene>
    <name evidence="2" type="ORF">Fcan01_20749</name>
</gene>
<keyword evidence="3" id="KW-1185">Reference proteome</keyword>
<dbReference type="AlphaFoldDB" id="A0A226DGD6"/>
<dbReference type="EMBL" id="LNIX01000019">
    <property type="protein sequence ID" value="OXA44602.1"/>
    <property type="molecule type" value="Genomic_DNA"/>
</dbReference>
<feature type="compositionally biased region" description="Low complexity" evidence="1">
    <location>
        <begin position="43"/>
        <end position="56"/>
    </location>
</feature>
<evidence type="ECO:0000313" key="2">
    <source>
        <dbReference type="EMBL" id="OXA44602.1"/>
    </source>
</evidence>
<evidence type="ECO:0000256" key="1">
    <source>
        <dbReference type="SAM" id="MobiDB-lite"/>
    </source>
</evidence>
<dbReference type="Proteomes" id="UP000198287">
    <property type="component" value="Unassembled WGS sequence"/>
</dbReference>